<dbReference type="PROSITE" id="PS50235">
    <property type="entry name" value="USP_3"/>
    <property type="match status" value="1"/>
</dbReference>
<dbReference type="InterPro" id="IPR018200">
    <property type="entry name" value="USP_CS"/>
</dbReference>
<name>A0ABM0JNH0_APLCA</name>
<reference evidence="5" key="1">
    <citation type="submission" date="2025-08" db="UniProtKB">
        <authorList>
            <consortium name="RefSeq"/>
        </authorList>
    </citation>
    <scope>IDENTIFICATION</scope>
</reference>
<dbReference type="GeneID" id="101859933"/>
<organism evidence="4 5">
    <name type="scientific">Aplysia californica</name>
    <name type="common">California sea hare</name>
    <dbReference type="NCBI Taxonomy" id="6500"/>
    <lineage>
        <taxon>Eukaryota</taxon>
        <taxon>Metazoa</taxon>
        <taxon>Spiralia</taxon>
        <taxon>Lophotrochozoa</taxon>
        <taxon>Mollusca</taxon>
        <taxon>Gastropoda</taxon>
        <taxon>Heterobranchia</taxon>
        <taxon>Euthyneura</taxon>
        <taxon>Tectipleura</taxon>
        <taxon>Aplysiida</taxon>
        <taxon>Aplysioidea</taxon>
        <taxon>Aplysiidae</taxon>
        <taxon>Aplysia</taxon>
    </lineage>
</organism>
<feature type="region of interest" description="Disordered" evidence="2">
    <location>
        <begin position="406"/>
        <end position="471"/>
    </location>
</feature>
<dbReference type="GO" id="GO:0016787">
    <property type="term" value="F:hydrolase activity"/>
    <property type="evidence" value="ECO:0007669"/>
    <property type="project" value="UniProtKB-KW"/>
</dbReference>
<gene>
    <name evidence="5" type="primary">LOC101859933</name>
</gene>
<keyword evidence="5" id="KW-0378">Hydrolase</keyword>
<dbReference type="Proteomes" id="UP000694888">
    <property type="component" value="Unplaced"/>
</dbReference>
<protein>
    <submittedName>
        <fullName evidence="5">Ubiquitin carboxyl-terminal hydrolase 40</fullName>
    </submittedName>
</protein>
<feature type="compositionally biased region" description="Polar residues" evidence="2">
    <location>
        <begin position="406"/>
        <end position="421"/>
    </location>
</feature>
<evidence type="ECO:0000313" key="5">
    <source>
        <dbReference type="RefSeq" id="XP_005097820.1"/>
    </source>
</evidence>
<dbReference type="InterPro" id="IPR050164">
    <property type="entry name" value="Peptidase_C19"/>
</dbReference>
<dbReference type="PANTHER" id="PTHR24006:SF842">
    <property type="entry name" value="UBIQUITIN CARBOXYL-TERMINAL HYDROLASE 40"/>
    <property type="match status" value="1"/>
</dbReference>
<dbReference type="SUPFAM" id="SSF54001">
    <property type="entry name" value="Cysteine proteinases"/>
    <property type="match status" value="1"/>
</dbReference>
<dbReference type="PROSITE" id="PS00973">
    <property type="entry name" value="USP_2"/>
    <property type="match status" value="1"/>
</dbReference>
<dbReference type="Pfam" id="PF25822">
    <property type="entry name" value="UBL_USP40"/>
    <property type="match status" value="1"/>
</dbReference>
<dbReference type="Pfam" id="PF00443">
    <property type="entry name" value="UCH"/>
    <property type="match status" value="1"/>
</dbReference>
<evidence type="ECO:0000256" key="2">
    <source>
        <dbReference type="SAM" id="MobiDB-lite"/>
    </source>
</evidence>
<dbReference type="InterPro" id="IPR038765">
    <property type="entry name" value="Papain-like_cys_pep_sf"/>
</dbReference>
<sequence>MFGNLFNEDSQMVGPDNLTTSSIPAPPAHRAECHLAGIDNLGATCYLNSLLQTLLYTPEFREKLFGLSERDLGRLQDKDNPGARVRVIPLQLQRLFSQLLLSDQQSVSTIQLTNSFGWTNHEEFQQHDVQELNRILFSAIEDSLMGTEGQNIIQELYHGTIVNQIICSKCKKVSEREEDFLDLTLAIAGLSGLESALNQCYRQVEVMDGRNQYRCETCGTYTDATKGAKLRKLPTVLTVSLLRFSYDFVKMSRYKENGRFTFPMELDMKPYSEKEVCANSDGIYELFSVVVHRGGAYGGHYFAYIRDIDSLGHWDLQNEVAAQPKADPQGTGLDVIECQSPVDLVENILGQESHGSMSIDRLCAEISKTTGVSWNKRFRKTYGPINKFLKSCSSFDYNGDSNWVSLRNTEQNDSGDSQTTDKQNKTGEEEEKKIEDNLKKGENRAPPSTKDKRPSSPEPEPGHRWFSFNDSRVSPISTHDIEKQFSGKESAYMLFYRLKSLNRPTEGAGDRAFNVPDVLVKEVEELNKSLEAQRQEYEAAINRVSLKIYHQEDFRYDGVLRSKSSTNCETEHFVIDIDRRSSLGQLRMEIMQRLESKPDYAMHDFSLHRLKPCCGGYHLFEEFEDESSSLQDLGLSADSGLFVWNGAVINEEFVATGEACEPIFLTVRDSDIQRLLAQVVLAKNKSLLDLYKVVVSATDLELREMKLSHLSELGDNGNHTLRALPLSDTVSLAESGLGNGSVLLAGPIDDSEAGTQPQKEQETEACQGNRLPMEPEWSITLQERLERLAGNLGQVTCRTAVARTRPSVSVKDFKVQAMNLLQVHAVSTETVRLREDHRSLGLKPPLREGLSLQDCGLSDGACVVLESGRPPQDTEMTISVNKVENGKLMSKHEFLVDRALTVQSLLQAACQLMDCEGNQWYLSKTDVYGDPSEALENLDVSLLDLLINDGDTLVLQPGVLVKKDEVCLTVLLVMEEAGNFGQEMGSGDRPGCVSSLNRQEEEDKIMLELASRLSVKDHVPRKDLNPLNVCLCPAFQQLFENPLVVPKATGVERLKEELLSTPQFQDLRIPTLNFMRLRVIENNRLKGVIRNSSQTLRHANSKEGVHLAIQILKKEETLGLHEILLMVAQKISGSRIYMPAQEFVWNSSAGVGAGDLKKAVASRFELPLHDILLAKYNPDTCVWTVLRDMPQKTVKNKGKKRGNHKTNIRQAPYYVQDGDLVGIKILSGDKGFLDADDFSTQEDIEKRLILQQIVEEKKRMREERKKMQAFDGFPSHRRPEVPLTIKVDKFS</sequence>
<dbReference type="InterPro" id="IPR057763">
    <property type="entry name" value="UBL_USP40"/>
</dbReference>
<keyword evidence="1" id="KW-0175">Coiled coil</keyword>
<feature type="domain" description="USP" evidence="3">
    <location>
        <begin position="36"/>
        <end position="499"/>
    </location>
</feature>
<feature type="compositionally biased region" description="Basic and acidic residues" evidence="2">
    <location>
        <begin position="422"/>
        <end position="463"/>
    </location>
</feature>
<evidence type="ECO:0000256" key="1">
    <source>
        <dbReference type="SAM" id="Coils"/>
    </source>
</evidence>
<dbReference type="PROSITE" id="PS00972">
    <property type="entry name" value="USP_1"/>
    <property type="match status" value="1"/>
</dbReference>
<keyword evidence="4" id="KW-1185">Reference proteome</keyword>
<proteinExistence type="predicted"/>
<evidence type="ECO:0000313" key="4">
    <source>
        <dbReference type="Proteomes" id="UP000694888"/>
    </source>
</evidence>
<dbReference type="InterPro" id="IPR001394">
    <property type="entry name" value="Peptidase_C19_UCH"/>
</dbReference>
<dbReference type="PANTHER" id="PTHR24006">
    <property type="entry name" value="UBIQUITIN CARBOXYL-TERMINAL HYDROLASE"/>
    <property type="match status" value="1"/>
</dbReference>
<dbReference type="Gene3D" id="3.90.70.10">
    <property type="entry name" value="Cysteine proteinases"/>
    <property type="match status" value="2"/>
</dbReference>
<dbReference type="InterPro" id="IPR028889">
    <property type="entry name" value="USP"/>
</dbReference>
<dbReference type="RefSeq" id="XP_005097820.1">
    <property type="nucleotide sequence ID" value="XM_005097763.3"/>
</dbReference>
<accession>A0ABM0JNH0</accession>
<evidence type="ECO:0000259" key="3">
    <source>
        <dbReference type="PROSITE" id="PS50235"/>
    </source>
</evidence>
<feature type="coiled-coil region" evidence="1">
    <location>
        <begin position="520"/>
        <end position="547"/>
    </location>
</feature>